<evidence type="ECO:0000256" key="1">
    <source>
        <dbReference type="SAM" id="Phobius"/>
    </source>
</evidence>
<proteinExistence type="predicted"/>
<organism evidence="2">
    <name type="scientific">viral metagenome</name>
    <dbReference type="NCBI Taxonomy" id="1070528"/>
    <lineage>
        <taxon>unclassified sequences</taxon>
        <taxon>metagenomes</taxon>
        <taxon>organismal metagenomes</taxon>
    </lineage>
</organism>
<keyword evidence="1" id="KW-0472">Membrane</keyword>
<accession>A0A6C0AMN6</accession>
<name>A0A6C0AMN6_9ZZZZ</name>
<dbReference type="AlphaFoldDB" id="A0A6C0AMN6"/>
<keyword evidence="1" id="KW-1133">Transmembrane helix</keyword>
<dbReference type="EMBL" id="MN740729">
    <property type="protein sequence ID" value="QHS81067.1"/>
    <property type="molecule type" value="Genomic_DNA"/>
</dbReference>
<feature type="transmembrane region" description="Helical" evidence="1">
    <location>
        <begin position="52"/>
        <end position="72"/>
    </location>
</feature>
<reference evidence="2" key="1">
    <citation type="journal article" date="2020" name="Nature">
        <title>Giant virus diversity and host interactions through global metagenomics.</title>
        <authorList>
            <person name="Schulz F."/>
            <person name="Roux S."/>
            <person name="Paez-Espino D."/>
            <person name="Jungbluth S."/>
            <person name="Walsh D.A."/>
            <person name="Denef V.J."/>
            <person name="McMahon K.D."/>
            <person name="Konstantinidis K.T."/>
            <person name="Eloe-Fadrosh E.A."/>
            <person name="Kyrpides N.C."/>
            <person name="Woyke T."/>
        </authorList>
    </citation>
    <scope>NUCLEOTIDE SEQUENCE</scope>
    <source>
        <strain evidence="2">GVMAG-S-1101161-73</strain>
    </source>
</reference>
<sequence length="79" mass="8544">MPSEPTWSKQIPSSTVCTWFYALALINLFFGAAGVLGSLYLMSNGKGSMSSLAVTVLAASVGFMNSWFFFLVCNRGLHL</sequence>
<protein>
    <submittedName>
        <fullName evidence="2">Uncharacterized protein</fullName>
    </submittedName>
</protein>
<feature type="transmembrane region" description="Helical" evidence="1">
    <location>
        <begin position="20"/>
        <end position="40"/>
    </location>
</feature>
<evidence type="ECO:0000313" key="2">
    <source>
        <dbReference type="EMBL" id="QHS81067.1"/>
    </source>
</evidence>
<keyword evidence="1" id="KW-0812">Transmembrane</keyword>